<dbReference type="AlphaFoldDB" id="A0A835KKU6"/>
<feature type="compositionally biased region" description="Basic and acidic residues" evidence="1">
    <location>
        <begin position="20"/>
        <end position="38"/>
    </location>
</feature>
<comment type="caution">
    <text evidence="2">The sequence shown here is derived from an EMBL/GenBank/DDBJ whole genome shotgun (WGS) entry which is preliminary data.</text>
</comment>
<proteinExistence type="predicted"/>
<evidence type="ECO:0000256" key="1">
    <source>
        <dbReference type="SAM" id="MobiDB-lite"/>
    </source>
</evidence>
<feature type="compositionally biased region" description="Acidic residues" evidence="1">
    <location>
        <begin position="89"/>
        <end position="127"/>
    </location>
</feature>
<organism evidence="2 3">
    <name type="scientific">Digitaria exilis</name>
    <dbReference type="NCBI Taxonomy" id="1010633"/>
    <lineage>
        <taxon>Eukaryota</taxon>
        <taxon>Viridiplantae</taxon>
        <taxon>Streptophyta</taxon>
        <taxon>Embryophyta</taxon>
        <taxon>Tracheophyta</taxon>
        <taxon>Spermatophyta</taxon>
        <taxon>Magnoliopsida</taxon>
        <taxon>Liliopsida</taxon>
        <taxon>Poales</taxon>
        <taxon>Poaceae</taxon>
        <taxon>PACMAD clade</taxon>
        <taxon>Panicoideae</taxon>
        <taxon>Panicodae</taxon>
        <taxon>Paniceae</taxon>
        <taxon>Anthephorinae</taxon>
        <taxon>Digitaria</taxon>
    </lineage>
</organism>
<reference evidence="2" key="1">
    <citation type="submission" date="2020-07" db="EMBL/GenBank/DDBJ databases">
        <title>Genome sequence and genetic diversity analysis of an under-domesticated orphan crop, white fonio (Digitaria exilis).</title>
        <authorList>
            <person name="Bennetzen J.L."/>
            <person name="Chen S."/>
            <person name="Ma X."/>
            <person name="Wang X."/>
            <person name="Yssel A.E.J."/>
            <person name="Chaluvadi S.R."/>
            <person name="Johnson M."/>
            <person name="Gangashetty P."/>
            <person name="Hamidou F."/>
            <person name="Sanogo M.D."/>
            <person name="Zwaenepoel A."/>
            <person name="Wallace J."/>
            <person name="Van De Peer Y."/>
            <person name="Van Deynze A."/>
        </authorList>
    </citation>
    <scope>NUCLEOTIDE SEQUENCE</scope>
    <source>
        <tissue evidence="2">Leaves</tissue>
    </source>
</reference>
<feature type="region of interest" description="Disordered" evidence="1">
    <location>
        <begin position="1"/>
        <end position="127"/>
    </location>
</feature>
<accession>A0A835KKU6</accession>
<evidence type="ECO:0000313" key="3">
    <source>
        <dbReference type="Proteomes" id="UP000636709"/>
    </source>
</evidence>
<name>A0A835KKU6_9POAL</name>
<feature type="compositionally biased region" description="Low complexity" evidence="1">
    <location>
        <begin position="9"/>
        <end position="19"/>
    </location>
</feature>
<gene>
    <name evidence="2" type="ORF">HU200_013655</name>
</gene>
<dbReference type="Proteomes" id="UP000636709">
    <property type="component" value="Unassembled WGS sequence"/>
</dbReference>
<sequence>MKRVEKELAASAGAAGVDAKASDGEEMENGRRMVDPRAIRRLGGRRPRKETIRWRAKPNDNLAEANSETDHHSSMKANGDLGDSKDGDYGVDLDNDKDDYDDDDVSSEYDDDDEDDDEDDEEFDDDY</sequence>
<keyword evidence="3" id="KW-1185">Reference proteome</keyword>
<dbReference type="EMBL" id="JACEFO010001298">
    <property type="protein sequence ID" value="KAF8741084.1"/>
    <property type="molecule type" value="Genomic_DNA"/>
</dbReference>
<evidence type="ECO:0000313" key="2">
    <source>
        <dbReference type="EMBL" id="KAF8741084.1"/>
    </source>
</evidence>
<feature type="compositionally biased region" description="Basic residues" evidence="1">
    <location>
        <begin position="39"/>
        <end position="48"/>
    </location>
</feature>
<protein>
    <submittedName>
        <fullName evidence="2">Uncharacterized protein</fullName>
    </submittedName>
</protein>